<dbReference type="AlphaFoldDB" id="A0A1J3FFJ8"/>
<feature type="domain" description="F-box" evidence="2">
    <location>
        <begin position="49"/>
        <end position="85"/>
    </location>
</feature>
<dbReference type="SUPFAM" id="SSF52047">
    <property type="entry name" value="RNI-like"/>
    <property type="match status" value="1"/>
</dbReference>
<dbReference type="InterPro" id="IPR001810">
    <property type="entry name" value="F-box_dom"/>
</dbReference>
<evidence type="ECO:0000256" key="1">
    <source>
        <dbReference type="SAM" id="Phobius"/>
    </source>
</evidence>
<evidence type="ECO:0000259" key="2">
    <source>
        <dbReference type="PROSITE" id="PS50181"/>
    </source>
</evidence>
<evidence type="ECO:0000313" key="3">
    <source>
        <dbReference type="EMBL" id="JAU40468.1"/>
    </source>
</evidence>
<dbReference type="Pfam" id="PF08387">
    <property type="entry name" value="FBD"/>
    <property type="match status" value="1"/>
</dbReference>
<dbReference type="Gene3D" id="3.80.10.10">
    <property type="entry name" value="Ribonuclease Inhibitor"/>
    <property type="match status" value="1"/>
</dbReference>
<dbReference type="Gene3D" id="1.20.1280.50">
    <property type="match status" value="1"/>
</dbReference>
<dbReference type="SUPFAM" id="SSF81383">
    <property type="entry name" value="F-box domain"/>
    <property type="match status" value="1"/>
</dbReference>
<dbReference type="InterPro" id="IPR053781">
    <property type="entry name" value="F-box_AtFBL13-like"/>
</dbReference>
<dbReference type="PANTHER" id="PTHR31900:SF25">
    <property type="entry name" value="FBD DOMAIN-CONTAINING PROTEIN"/>
    <property type="match status" value="1"/>
</dbReference>
<keyword evidence="1" id="KW-0472">Membrane</keyword>
<dbReference type="InterPro" id="IPR055411">
    <property type="entry name" value="LRR_FXL15/At3g58940/PEG3-like"/>
</dbReference>
<organism evidence="3">
    <name type="scientific">Noccaea caerulescens</name>
    <name type="common">Alpine penny-cress</name>
    <name type="synonym">Thlaspi caerulescens</name>
    <dbReference type="NCBI Taxonomy" id="107243"/>
    <lineage>
        <taxon>Eukaryota</taxon>
        <taxon>Viridiplantae</taxon>
        <taxon>Streptophyta</taxon>
        <taxon>Embryophyta</taxon>
        <taxon>Tracheophyta</taxon>
        <taxon>Spermatophyta</taxon>
        <taxon>Magnoliopsida</taxon>
        <taxon>eudicotyledons</taxon>
        <taxon>Gunneridae</taxon>
        <taxon>Pentapetalae</taxon>
        <taxon>rosids</taxon>
        <taxon>malvids</taxon>
        <taxon>Brassicales</taxon>
        <taxon>Brassicaceae</taxon>
        <taxon>Coluteocarpeae</taxon>
        <taxon>Noccaea</taxon>
    </lineage>
</organism>
<dbReference type="Pfam" id="PF24758">
    <property type="entry name" value="LRR_At5g56370"/>
    <property type="match status" value="1"/>
</dbReference>
<feature type="transmembrane region" description="Helical" evidence="1">
    <location>
        <begin position="391"/>
        <end position="415"/>
    </location>
</feature>
<dbReference type="InterPro" id="IPR050232">
    <property type="entry name" value="FBL13/AtMIF1-like"/>
</dbReference>
<dbReference type="InterPro" id="IPR036047">
    <property type="entry name" value="F-box-like_dom_sf"/>
</dbReference>
<name>A0A1J3FFJ8_NOCCA</name>
<dbReference type="PANTHER" id="PTHR31900">
    <property type="entry name" value="F-BOX/RNI SUPERFAMILY PROTEIN-RELATED"/>
    <property type="match status" value="1"/>
</dbReference>
<accession>A0A1J3FFJ8</accession>
<protein>
    <submittedName>
        <fullName evidence="3">Putative FBD-associated F-box protein</fullName>
    </submittedName>
</protein>
<reference evidence="3" key="1">
    <citation type="submission" date="2016-07" db="EMBL/GenBank/DDBJ databases">
        <title>De novo transcriptome assembly of four accessions of the metal hyperaccumulator plant Noccaea caerulescens.</title>
        <authorList>
            <person name="Blande D."/>
            <person name="Halimaa P."/>
            <person name="Tervahauta A.I."/>
            <person name="Aarts M.G."/>
            <person name="Karenlampi S.O."/>
        </authorList>
    </citation>
    <scope>NUCLEOTIDE SEQUENCE</scope>
</reference>
<dbReference type="EMBL" id="GEVK01012364">
    <property type="protein sequence ID" value="JAU40468.1"/>
    <property type="molecule type" value="Transcribed_RNA"/>
</dbReference>
<dbReference type="CDD" id="cd22160">
    <property type="entry name" value="F-box_AtFBL13-like"/>
    <property type="match status" value="1"/>
</dbReference>
<sequence>MDNFDQVSVSRNFNFVMQIKQKQDTMVVGRCNADYQACSKKLREKLEEEDTISELPDPLICQILYHLPTKEAVKTSALSTRWRNLWLCVHSLDLASRDFPNFNAFVSFSDSLFDYNRVSCIYRVKLSLEEHDDKHKIKHVQVASYLKSWIDSAVKHKIKHVHVRCPPEFYYEMPSSLYRCETLVSLELYKMNMVNAEFVSLPRLETMALEDCWYPNESTFERLVSCCPVLEELKIDIAWNDTKVFKVQSRSLKRLALVRLSPFKFGSVSGVVVDAPLLCSLSINDHVSESFRVNSLRSRAKLDVSLFFGLRGFDEESVSPRRNSIQSFLSGVSSVREMKICPRTFKIIYEYSKLEPLPRFDCVSRVCVTLCVSNLEWLSSFLESCPNLKSLILVMNLCFNHISCLLFFSLCLFYFPQDWNGYSKKMRMDKMSEISFESVPRCLLSSLEFVDIKSTILGYATELEVVRYLLESSTILKKLTLRLHYHAIQDDFVKKLGQIQRRSLACQVVFTGLENTVANMSSLSFTMKTRGKKEN</sequence>
<keyword evidence="1" id="KW-1133">Transmembrane helix</keyword>
<dbReference type="Pfam" id="PF00646">
    <property type="entry name" value="F-box"/>
    <property type="match status" value="1"/>
</dbReference>
<dbReference type="InterPro" id="IPR032675">
    <property type="entry name" value="LRR_dom_sf"/>
</dbReference>
<gene>
    <name evidence="3" type="ORF">LC_TR18369_c0_g1_i1_g.62006</name>
</gene>
<dbReference type="SMART" id="SM00579">
    <property type="entry name" value="FBD"/>
    <property type="match status" value="1"/>
</dbReference>
<proteinExistence type="predicted"/>
<dbReference type="PROSITE" id="PS50181">
    <property type="entry name" value="FBOX"/>
    <property type="match status" value="1"/>
</dbReference>
<keyword evidence="1" id="KW-0812">Transmembrane</keyword>
<dbReference type="InterPro" id="IPR006566">
    <property type="entry name" value="FBD"/>
</dbReference>